<dbReference type="EMBL" id="QNVS01000008">
    <property type="protein sequence ID" value="REC56090.1"/>
    <property type="molecule type" value="Genomic_DNA"/>
</dbReference>
<name>A0A3D9BRG0_9FLAO</name>
<gene>
    <name evidence="3" type="ORF">DRF62_04430</name>
</gene>
<dbReference type="Proteomes" id="UP000256512">
    <property type="component" value="Unassembled WGS sequence"/>
</dbReference>
<comment type="caution">
    <text evidence="3">The sequence shown here is derived from an EMBL/GenBank/DDBJ whole genome shotgun (WGS) entry which is preliminary data.</text>
</comment>
<dbReference type="InterPro" id="IPR026444">
    <property type="entry name" value="Secre_tail"/>
</dbReference>
<dbReference type="NCBIfam" id="TIGR04183">
    <property type="entry name" value="Por_Secre_tail"/>
    <property type="match status" value="1"/>
</dbReference>
<evidence type="ECO:0000259" key="2">
    <source>
        <dbReference type="Pfam" id="PF18962"/>
    </source>
</evidence>
<keyword evidence="1" id="KW-0732">Signal</keyword>
<dbReference type="RefSeq" id="WP_115949256.1">
    <property type="nucleotide sequence ID" value="NZ_QNVS01000008.1"/>
</dbReference>
<keyword evidence="4" id="KW-1185">Reference proteome</keyword>
<protein>
    <submittedName>
        <fullName evidence="3">T9SS C-terminal target domain-containing protein</fullName>
    </submittedName>
</protein>
<dbReference type="Pfam" id="PF18962">
    <property type="entry name" value="Por_Secre_tail"/>
    <property type="match status" value="1"/>
</dbReference>
<dbReference type="AlphaFoldDB" id="A0A3D9BRG0"/>
<proteinExistence type="predicted"/>
<accession>A0A3D9BRG0</accession>
<evidence type="ECO:0000313" key="4">
    <source>
        <dbReference type="Proteomes" id="UP000256512"/>
    </source>
</evidence>
<sequence length="1148" mass="127045">MNKKYFYSVAAAFCFFSVDAQDVVESKNILSKSEYSALIKKTDTLGERFPDKSNGNTERVAAKDWMKAPNSYIFEPSQTNEGIYIPVKKAYAMWAGYKFLGYSDIPDGIVTADVLWEDSHGLIKSGLNYDLEIEGSGENAKIKVPVNKLKEGNAVVVFRVNGEIFWSWHIWVTDDPTNGSTYKSFAGVKREKSDGTVEIIPDAEWKWMDRNLGALSNSITADDWNKNGGLLYQWGRKDPIPALVYRGNDFYEVSGSIGRVRHRGAKNFTGAVSFDNLRKFVLLSNATVDHNMKLSVKNPLSLIYVNKDDNSGPAYYNNNANLMINWFGRTVALTDSRLTELNLWSDNAKGRLNTDYTSDASSAPYRNKSSFDPCPNGWRIPSMLVANLASGGYVDNIRVDFSPFGTRTNLGKNVFESNGYHIIKPNDNNVPSFMTGFKLFPNVGFNLSNIGGNNMGVFPGTGHIIINTQGGQYTDQHHVGLWTSTMTRFYDTTPAVSSRLLFMLPDKYQGDTPDPANPTIKGRYWYMPLSTAKTSDANACRCIKDPLYQLNDYDFPTEYINPISEYTVGLDNPNTYQVVKTAVSSTVEIPVTKAFSVQSQLLNNPDILNASSFNDLKVNVLWTTNANLINSVNVINPSPGSLTDLANSKIAVNLGANQSGNAVVTLHNGSITNPVYWSWHIWVTDTAIESNTYATEIPNATATNYVNYVPKGDVLKTEFMDRNLGAVDAFPVVANPLAPTVQEYSKIKASTGLQYQWGRKDPIPSFQYADRTSYDVFLGNVNPNGAIAYTTLNAASYNNMSGNYIIPYNTYTNTSNANVLANDKVNEKVAKVLSYSVENPLVYMIPSSFAPYNGAIPNYTNGTDWLLNEPNVANDRWGRGGKKSPFDPCPEGWRIPDLTDVAIVTNRDFGLSPWYKKDKNAATSYNLTADYLGTSVKNSANASIGFVFNNPAYAVGNYPNSGSRGFRSVMANQTPVGTYGANNFQYPGVWTAALNSNYIGRPINILFDTASAANRFIAFHDNNDPYFGMNCRCIKVKYNQNGGEEGPIPAIPVTPGSAVKASNVFSKDEISEKIKENKITLFPNPVQDLLYIKATEDKDYYFQIYNAAGQMVKSGKFENNFTNVSGLVGGIYLVRINNSETVVKIIKK</sequence>
<feature type="domain" description="Secretion system C-terminal sorting" evidence="2">
    <location>
        <begin position="1081"/>
        <end position="1145"/>
    </location>
</feature>
<evidence type="ECO:0000256" key="1">
    <source>
        <dbReference type="ARBA" id="ARBA00022729"/>
    </source>
</evidence>
<evidence type="ECO:0000313" key="3">
    <source>
        <dbReference type="EMBL" id="REC56090.1"/>
    </source>
</evidence>
<reference evidence="3 4" key="1">
    <citation type="journal article" date="2006" name="Int. J. Syst. Evol. Microbiol.">
        <title>Chryseobacterium piscium sp. nov., isolated from fish of the South Atlantic Ocean off South Africa.</title>
        <authorList>
            <person name="de Beer H."/>
            <person name="Hugo C.J."/>
            <person name="Jooste P.J."/>
            <person name="Vancanneyt M."/>
            <person name="Coenye T."/>
            <person name="Vandamme P."/>
        </authorList>
    </citation>
    <scope>NUCLEOTIDE SEQUENCE [LARGE SCALE GENOMIC DNA]</scope>
    <source>
        <strain evidence="3 4">CCUG 51923</strain>
    </source>
</reference>
<organism evidence="3 4">
    <name type="scientific">Chryseobacterium piscium</name>
    <dbReference type="NCBI Taxonomy" id="333702"/>
    <lineage>
        <taxon>Bacteria</taxon>
        <taxon>Pseudomonadati</taxon>
        <taxon>Bacteroidota</taxon>
        <taxon>Flavobacteriia</taxon>
        <taxon>Flavobacteriales</taxon>
        <taxon>Weeksellaceae</taxon>
        <taxon>Chryseobacterium group</taxon>
        <taxon>Chryseobacterium</taxon>
    </lineage>
</organism>